<evidence type="ECO:0000313" key="2">
    <source>
        <dbReference type="Proteomes" id="UP000254575"/>
    </source>
</evidence>
<accession>A0A380N420</accession>
<dbReference type="SUPFAM" id="SSF88723">
    <property type="entry name" value="PIN domain-like"/>
    <property type="match status" value="1"/>
</dbReference>
<protein>
    <submittedName>
        <fullName evidence="1">Uncharacterized protein</fullName>
    </submittedName>
</protein>
<reference evidence="1 2" key="1">
    <citation type="submission" date="2018-06" db="EMBL/GenBank/DDBJ databases">
        <authorList>
            <consortium name="Pathogen Informatics"/>
            <person name="Doyle S."/>
        </authorList>
    </citation>
    <scope>NUCLEOTIDE SEQUENCE [LARGE SCALE GENOMIC DNA]</scope>
    <source>
        <strain evidence="1 2">NCTC10717</strain>
    </source>
</reference>
<dbReference type="Gene3D" id="3.40.50.1010">
    <property type="entry name" value="5'-nuclease"/>
    <property type="match status" value="1"/>
</dbReference>
<name>A0A380N420_9GAMM</name>
<gene>
    <name evidence="1" type="ORF">NCTC10717_02342</name>
</gene>
<evidence type="ECO:0000313" key="1">
    <source>
        <dbReference type="EMBL" id="SUO98587.1"/>
    </source>
</evidence>
<dbReference type="RefSeq" id="WP_218564627.1">
    <property type="nucleotide sequence ID" value="NZ_UHIA01000004.1"/>
</dbReference>
<sequence length="111" mass="13131">MKRYLLDTNYLIYLADPKADSNKKAEVLRDFEDKLQASEALFFLTPLIRHEVLRGVDWNDTDRLKKLKEALRRIQTIEINNDISDLARNLFRLDRAKQELVKQKQSGEKNI</sequence>
<organism evidence="1 2">
    <name type="scientific">Suttonella indologenes</name>
    <dbReference type="NCBI Taxonomy" id="13276"/>
    <lineage>
        <taxon>Bacteria</taxon>
        <taxon>Pseudomonadati</taxon>
        <taxon>Pseudomonadota</taxon>
        <taxon>Gammaproteobacteria</taxon>
        <taxon>Cardiobacteriales</taxon>
        <taxon>Cardiobacteriaceae</taxon>
        <taxon>Suttonella</taxon>
    </lineage>
</organism>
<proteinExistence type="predicted"/>
<dbReference type="AlphaFoldDB" id="A0A380N420"/>
<dbReference type="EMBL" id="UHIA01000004">
    <property type="protein sequence ID" value="SUO98587.1"/>
    <property type="molecule type" value="Genomic_DNA"/>
</dbReference>
<dbReference type="InterPro" id="IPR029060">
    <property type="entry name" value="PIN-like_dom_sf"/>
</dbReference>
<keyword evidence="2" id="KW-1185">Reference proteome</keyword>
<dbReference type="Proteomes" id="UP000254575">
    <property type="component" value="Unassembled WGS sequence"/>
</dbReference>